<accession>A0ABS6BGF8</accession>
<dbReference type="PANTHER" id="PTHR21599">
    <property type="entry name" value="GLYCERATE KINASE"/>
    <property type="match status" value="1"/>
</dbReference>
<dbReference type="GO" id="GO:0016301">
    <property type="term" value="F:kinase activity"/>
    <property type="evidence" value="ECO:0007669"/>
    <property type="project" value="UniProtKB-KW"/>
</dbReference>
<evidence type="ECO:0000256" key="1">
    <source>
        <dbReference type="PIRNR" id="PIRNR006078"/>
    </source>
</evidence>
<organism evidence="2 3">
    <name type="scientific">Sphingomonas quercus</name>
    <dbReference type="NCBI Taxonomy" id="2842451"/>
    <lineage>
        <taxon>Bacteria</taxon>
        <taxon>Pseudomonadati</taxon>
        <taxon>Pseudomonadota</taxon>
        <taxon>Alphaproteobacteria</taxon>
        <taxon>Sphingomonadales</taxon>
        <taxon>Sphingomonadaceae</taxon>
        <taxon>Sphingomonas</taxon>
    </lineage>
</organism>
<dbReference type="Proteomes" id="UP000776276">
    <property type="component" value="Unassembled WGS sequence"/>
</dbReference>
<name>A0ABS6BGF8_9SPHN</name>
<comment type="similarity">
    <text evidence="1">Belongs to the glycerate kinase type-1 family.</text>
</comment>
<proteinExistence type="inferred from homology"/>
<gene>
    <name evidence="2" type="ORF">KOF26_05855</name>
</gene>
<keyword evidence="1 2" id="KW-0418">Kinase</keyword>
<dbReference type="PANTHER" id="PTHR21599:SF0">
    <property type="entry name" value="GLYCERATE KINASE"/>
    <property type="match status" value="1"/>
</dbReference>
<sequence>MKIVIASDSFKESLSAWEVANHIEAGFREIFPDWTYVKVPVADGGEGTVDTLVAATEGRIITRSVTGPLGEPIEADFGLTGDGMTAVIEMAATSGLMRLPVERRDPTRATTFGVGELIRHALDLGARHFVIGIGGSATNDGGAGMAQALGVKLLDADGRAIGFGGGALAALSRIDITGIEPRLAECTIEVACDVDNPLLGPLGASAIFGPQKGATPAMVASLDDNLRHYAARIEADLGKAVADLPGGGAAGGLGAAMVAFLDAQLRPGVEIVTKAVGLDAIIKHADLVITGEGQIDGQSIRGKTPVGVAGIAKRHGKPVIAIGGALGAGAELIHGHGIDAVFSVLNQCCTLDQALLRAAENVRVTARNVAATLRIGAEAALLARGRPPCARAPGDGNAHARMLSE</sequence>
<dbReference type="PIRSF" id="PIRSF006078">
    <property type="entry name" value="GlxK"/>
    <property type="match status" value="1"/>
</dbReference>
<reference evidence="2 3" key="1">
    <citation type="submission" date="2021-06" db="EMBL/GenBank/DDBJ databases">
        <title>Sphingomonas sp. XMGL2, whole genome shotgun sequencing project.</title>
        <authorList>
            <person name="Zhao G."/>
            <person name="Shen L."/>
        </authorList>
    </citation>
    <scope>NUCLEOTIDE SEQUENCE [LARGE SCALE GENOMIC DNA]</scope>
    <source>
        <strain evidence="2 3">XMGL2</strain>
    </source>
</reference>
<keyword evidence="3" id="KW-1185">Reference proteome</keyword>
<dbReference type="Pfam" id="PF02595">
    <property type="entry name" value="Gly_kinase"/>
    <property type="match status" value="1"/>
</dbReference>
<evidence type="ECO:0000313" key="2">
    <source>
        <dbReference type="EMBL" id="MBU3077388.1"/>
    </source>
</evidence>
<comment type="caution">
    <text evidence="2">The sequence shown here is derived from an EMBL/GenBank/DDBJ whole genome shotgun (WGS) entry which is preliminary data.</text>
</comment>
<dbReference type="RefSeq" id="WP_216321509.1">
    <property type="nucleotide sequence ID" value="NZ_JAHKRT010000002.1"/>
</dbReference>
<protein>
    <submittedName>
        <fullName evidence="2">Glycerate kinase</fullName>
    </submittedName>
</protein>
<evidence type="ECO:0000313" key="3">
    <source>
        <dbReference type="Proteomes" id="UP000776276"/>
    </source>
</evidence>
<dbReference type="EMBL" id="JAHKRT010000002">
    <property type="protein sequence ID" value="MBU3077388.1"/>
    <property type="molecule type" value="Genomic_DNA"/>
</dbReference>
<dbReference type="NCBIfam" id="TIGR00045">
    <property type="entry name" value="glycerate kinase"/>
    <property type="match status" value="1"/>
</dbReference>
<keyword evidence="1" id="KW-0808">Transferase</keyword>
<dbReference type="InterPro" id="IPR004381">
    <property type="entry name" value="Glycerate_kinase"/>
</dbReference>